<reference evidence="1" key="1">
    <citation type="journal article" date="2022" name="Int. J. Mol. Sci.">
        <title>Draft Genome of Tanacetum Coccineum: Genomic Comparison of Closely Related Tanacetum-Family Plants.</title>
        <authorList>
            <person name="Yamashiro T."/>
            <person name="Shiraishi A."/>
            <person name="Nakayama K."/>
            <person name="Satake H."/>
        </authorList>
    </citation>
    <scope>NUCLEOTIDE SEQUENCE</scope>
</reference>
<organism evidence="1 2">
    <name type="scientific">Tanacetum coccineum</name>
    <dbReference type="NCBI Taxonomy" id="301880"/>
    <lineage>
        <taxon>Eukaryota</taxon>
        <taxon>Viridiplantae</taxon>
        <taxon>Streptophyta</taxon>
        <taxon>Embryophyta</taxon>
        <taxon>Tracheophyta</taxon>
        <taxon>Spermatophyta</taxon>
        <taxon>Magnoliopsida</taxon>
        <taxon>eudicotyledons</taxon>
        <taxon>Gunneridae</taxon>
        <taxon>Pentapetalae</taxon>
        <taxon>asterids</taxon>
        <taxon>campanulids</taxon>
        <taxon>Asterales</taxon>
        <taxon>Asteraceae</taxon>
        <taxon>Asteroideae</taxon>
        <taxon>Anthemideae</taxon>
        <taxon>Anthemidinae</taxon>
        <taxon>Tanacetum</taxon>
    </lineage>
</organism>
<protein>
    <recommendedName>
        <fullName evidence="3">Reverse transcriptase domain-containing protein</fullName>
    </recommendedName>
</protein>
<comment type="caution">
    <text evidence="1">The sequence shown here is derived from an EMBL/GenBank/DDBJ whole genome shotgun (WGS) entry which is preliminary data.</text>
</comment>
<sequence>MPPHRTTGEDENPPDIATLLAQQLQNLLPEIVNQVTAHVNANANKWLIGNVEYDGKGGAVVLTHWIERMETMIDNSGCAKNQKAITGGKSFCPKGIMAGLGPPEIRGFAHWANSNQLLSKCNMKAGIIIDEAVSNETLTKGLEEKECG</sequence>
<gene>
    <name evidence="1" type="ORF">Tco_1032595</name>
</gene>
<dbReference type="Proteomes" id="UP001151760">
    <property type="component" value="Unassembled WGS sequence"/>
</dbReference>
<proteinExistence type="predicted"/>
<dbReference type="EMBL" id="BQNB010018339">
    <property type="protein sequence ID" value="GJT73309.1"/>
    <property type="molecule type" value="Genomic_DNA"/>
</dbReference>
<evidence type="ECO:0008006" key="3">
    <source>
        <dbReference type="Google" id="ProtNLM"/>
    </source>
</evidence>
<accession>A0ABQ5GDX7</accession>
<name>A0ABQ5GDX7_9ASTR</name>
<evidence type="ECO:0000313" key="2">
    <source>
        <dbReference type="Proteomes" id="UP001151760"/>
    </source>
</evidence>
<reference evidence="1" key="2">
    <citation type="submission" date="2022-01" db="EMBL/GenBank/DDBJ databases">
        <authorList>
            <person name="Yamashiro T."/>
            <person name="Shiraishi A."/>
            <person name="Satake H."/>
            <person name="Nakayama K."/>
        </authorList>
    </citation>
    <scope>NUCLEOTIDE SEQUENCE</scope>
</reference>
<keyword evidence="2" id="KW-1185">Reference proteome</keyword>
<evidence type="ECO:0000313" key="1">
    <source>
        <dbReference type="EMBL" id="GJT73309.1"/>
    </source>
</evidence>